<dbReference type="CDD" id="cd00054">
    <property type="entry name" value="EGF_CA"/>
    <property type="match status" value="3"/>
</dbReference>
<feature type="compositionally biased region" description="Low complexity" evidence="13">
    <location>
        <begin position="630"/>
        <end position="646"/>
    </location>
</feature>
<dbReference type="PROSITE" id="PS00022">
    <property type="entry name" value="EGF_1"/>
    <property type="match status" value="1"/>
</dbReference>
<dbReference type="InterPro" id="IPR000152">
    <property type="entry name" value="EGF-type_Asp/Asn_hydroxyl_site"/>
</dbReference>
<evidence type="ECO:0000256" key="6">
    <source>
        <dbReference type="ARBA" id="ARBA00022536"/>
    </source>
</evidence>
<evidence type="ECO:0000256" key="2">
    <source>
        <dbReference type="ARBA" id="ARBA00004498"/>
    </source>
</evidence>
<evidence type="ECO:0000256" key="9">
    <source>
        <dbReference type="ARBA" id="ARBA00023136"/>
    </source>
</evidence>
<dbReference type="GO" id="GO:0005509">
    <property type="term" value="F:calcium ion binding"/>
    <property type="evidence" value="ECO:0007669"/>
    <property type="project" value="InterPro"/>
</dbReference>
<evidence type="ECO:0000256" key="3">
    <source>
        <dbReference type="ARBA" id="ARBA00006127"/>
    </source>
</evidence>
<dbReference type="PANTHER" id="PTHR24050:SF28">
    <property type="entry name" value="UROMODULIN-LIKE"/>
    <property type="match status" value="1"/>
</dbReference>
<evidence type="ECO:0000256" key="5">
    <source>
        <dbReference type="ARBA" id="ARBA00022530"/>
    </source>
</evidence>
<dbReference type="GO" id="GO:0016020">
    <property type="term" value="C:membrane"/>
    <property type="evidence" value="ECO:0007669"/>
    <property type="project" value="UniProtKB-SubCell"/>
</dbReference>
<proteinExistence type="inferred from homology"/>
<dbReference type="PROSITE" id="PS01186">
    <property type="entry name" value="EGF_2"/>
    <property type="match status" value="4"/>
</dbReference>
<dbReference type="InterPro" id="IPR049883">
    <property type="entry name" value="NOTCH1_EGF-like"/>
</dbReference>
<dbReference type="RefSeq" id="XP_031574160.1">
    <property type="nucleotide sequence ID" value="XM_031718300.1"/>
</dbReference>
<dbReference type="Gene3D" id="2.10.25.10">
    <property type="entry name" value="Laminin"/>
    <property type="match status" value="7"/>
</dbReference>
<dbReference type="InterPro" id="IPR018097">
    <property type="entry name" value="EGF_Ca-bd_CS"/>
</dbReference>
<keyword evidence="5" id="KW-0964">Secreted</keyword>
<gene>
    <name evidence="17" type="primary">LOC116307965</name>
</gene>
<comment type="caution">
    <text evidence="12">Lacks conserved residue(s) required for the propagation of feature annotation.</text>
</comment>
<evidence type="ECO:0000256" key="1">
    <source>
        <dbReference type="ARBA" id="ARBA00004370"/>
    </source>
</evidence>
<dbReference type="PROSITE" id="PS00010">
    <property type="entry name" value="ASX_HYDROXYL"/>
    <property type="match status" value="3"/>
</dbReference>
<evidence type="ECO:0000313" key="17">
    <source>
        <dbReference type="RefSeq" id="XP_031574160.1"/>
    </source>
</evidence>
<dbReference type="InterPro" id="IPR026823">
    <property type="entry name" value="cEGF"/>
</dbReference>
<keyword evidence="8" id="KW-0677">Repeat</keyword>
<evidence type="ECO:0000313" key="16">
    <source>
        <dbReference type="Proteomes" id="UP000515163"/>
    </source>
</evidence>
<name>A0A6P8JBZ7_ACTTE</name>
<dbReference type="SUPFAM" id="SSF57184">
    <property type="entry name" value="Growth factor receptor domain"/>
    <property type="match status" value="2"/>
</dbReference>
<dbReference type="InterPro" id="IPR001881">
    <property type="entry name" value="EGF-like_Ca-bd_dom"/>
</dbReference>
<keyword evidence="16" id="KW-1185">Reference proteome</keyword>
<dbReference type="Pfam" id="PF23263">
    <property type="entry name" value="C8-3_MUC4"/>
    <property type="match status" value="1"/>
</dbReference>
<evidence type="ECO:0000256" key="10">
    <source>
        <dbReference type="ARBA" id="ARBA00023157"/>
    </source>
</evidence>
<evidence type="ECO:0000259" key="15">
    <source>
        <dbReference type="PROSITE" id="PS50026"/>
    </source>
</evidence>
<dbReference type="GeneID" id="116307965"/>
<evidence type="ECO:0000256" key="7">
    <source>
        <dbReference type="ARBA" id="ARBA00022729"/>
    </source>
</evidence>
<evidence type="ECO:0000256" key="12">
    <source>
        <dbReference type="PROSITE-ProRule" id="PRU00076"/>
    </source>
</evidence>
<dbReference type="InterPro" id="IPR009030">
    <property type="entry name" value="Growth_fac_rcpt_cys_sf"/>
</dbReference>
<dbReference type="InterPro" id="IPR000742">
    <property type="entry name" value="EGF"/>
</dbReference>
<feature type="domain" description="EGF-like" evidence="15">
    <location>
        <begin position="428"/>
        <end position="468"/>
    </location>
</feature>
<keyword evidence="11" id="KW-0325">Glycoprotein</keyword>
<organism evidence="16 17">
    <name type="scientific">Actinia tenebrosa</name>
    <name type="common">Australian red waratah sea anemone</name>
    <dbReference type="NCBI Taxonomy" id="6105"/>
    <lineage>
        <taxon>Eukaryota</taxon>
        <taxon>Metazoa</taxon>
        <taxon>Cnidaria</taxon>
        <taxon>Anthozoa</taxon>
        <taxon>Hexacorallia</taxon>
        <taxon>Actiniaria</taxon>
        <taxon>Actiniidae</taxon>
        <taxon>Actinia</taxon>
    </lineage>
</organism>
<evidence type="ECO:0000256" key="4">
    <source>
        <dbReference type="ARBA" id="ARBA00006373"/>
    </source>
</evidence>
<keyword evidence="9 14" id="KW-0472">Membrane</keyword>
<keyword evidence="6 12" id="KW-0245">EGF-like domain</keyword>
<feature type="transmembrane region" description="Helical" evidence="14">
    <location>
        <begin position="658"/>
        <end position="677"/>
    </location>
</feature>
<dbReference type="InterPro" id="IPR056619">
    <property type="entry name" value="C8-3_MUC4"/>
</dbReference>
<protein>
    <submittedName>
        <fullName evidence="17">Mucin-like protein isoform X5</fullName>
    </submittedName>
</protein>
<keyword evidence="10" id="KW-1015">Disulfide bond</keyword>
<comment type="subcellular location">
    <subcellularLocation>
        <location evidence="1">Membrane</location>
    </subcellularLocation>
    <subcellularLocation>
        <location evidence="2">Secreted</location>
        <location evidence="2">Extracellular space</location>
        <location evidence="2">Extracellular matrix</location>
    </subcellularLocation>
</comment>
<sequence length="681" mass="75707">MQVSESTSLFTYQFGENVYTFSNKSFVPMFIEDLKFYNESLKKQAYAACQGDINCLFDSASTKDVSLGLSTKIVGSQMVNESNTLKNFPPEFENTSSILYVTEKVWTSVTFRAKDPDGDKIRFSITGPPDDATVWTNESLMTLGWMVTKKSVKLEIIATDNKGATSVLRPVLHVCACNNGGDCLTTNQEDADRNNSRFKIMPCQCLSGYTGRFCESEIDACEVNMNPCYPEVQCKDLPAPADVTGYECGPCPPGFSGQGDSCSDFDECDSVTHGCSQICTNTPGSFACNCNQGYVLNADGRTCDDVNECDPASDCMQGCVNTPGSYRCTCDKYFTVDSTNPKKCIMESPCKEGNHQCQHICYVSNGTNHCTCQPGYELQHDNKSCSDIDECTTGKNRCNQDCRNTIGWYYCECRLGYRLDTDNVTCVDIDECLEWTFNCSFNLRCRNAIGSYKCECRKGFVWNGNECQEPEKPATTRPLSTPRPSSEKDVQNSVNVTIQELDITEWNEEKDLHFKNAVSQEVNEFCAKDQSCFEHKIRVRRPNDRHVIFTAQQVHLLPGYPVQLSYSSIPDHVIAAVAFYAKFPPGFAIGVTDTVDGDLLVDIVNGSLGRIGRAINKTILSVSAYMDENPTYQPTTKPTLTTNTEPTDTRDPKEIPGYVRYPIIGLSVVGILLTIFIKLKP</sequence>
<feature type="region of interest" description="Disordered" evidence="13">
    <location>
        <begin position="469"/>
        <end position="491"/>
    </location>
</feature>
<dbReference type="FunFam" id="2.10.25.10:FF:000010">
    <property type="entry name" value="Pro-epidermal growth factor"/>
    <property type="match status" value="1"/>
</dbReference>
<dbReference type="PROSITE" id="PS01187">
    <property type="entry name" value="EGF_CA"/>
    <property type="match status" value="1"/>
</dbReference>
<reference evidence="17" key="1">
    <citation type="submission" date="2025-08" db="UniProtKB">
        <authorList>
            <consortium name="RefSeq"/>
        </authorList>
    </citation>
    <scope>IDENTIFICATION</scope>
    <source>
        <tissue evidence="17">Tentacle</tissue>
    </source>
</reference>
<comment type="similarity">
    <text evidence="4">Belongs to the EGF domain peptide family.</text>
</comment>
<dbReference type="AlphaFoldDB" id="A0A6P8JBZ7"/>
<dbReference type="FunFam" id="2.10.25.10:FF:000005">
    <property type="entry name" value="Fibrillin 2"/>
    <property type="match status" value="1"/>
</dbReference>
<keyword evidence="7" id="KW-0732">Signal</keyword>
<evidence type="ECO:0000256" key="13">
    <source>
        <dbReference type="SAM" id="MobiDB-lite"/>
    </source>
</evidence>
<dbReference type="PROSITE" id="PS50026">
    <property type="entry name" value="EGF_3"/>
    <property type="match status" value="1"/>
</dbReference>
<dbReference type="OrthoDB" id="4405280at2759"/>
<evidence type="ECO:0000256" key="14">
    <source>
        <dbReference type="SAM" id="Phobius"/>
    </source>
</evidence>
<evidence type="ECO:0000256" key="8">
    <source>
        <dbReference type="ARBA" id="ARBA00022737"/>
    </source>
</evidence>
<dbReference type="Pfam" id="PF07645">
    <property type="entry name" value="EGF_CA"/>
    <property type="match status" value="1"/>
</dbReference>
<dbReference type="InterPro" id="IPR052235">
    <property type="entry name" value="Nephronectin_domain"/>
</dbReference>
<dbReference type="Pfam" id="PF12662">
    <property type="entry name" value="cEGF"/>
    <property type="match status" value="2"/>
</dbReference>
<keyword evidence="14" id="KW-0812">Transmembrane</keyword>
<keyword evidence="14" id="KW-1133">Transmembrane helix</keyword>
<dbReference type="SMART" id="SM00181">
    <property type="entry name" value="EGF"/>
    <property type="match status" value="6"/>
</dbReference>
<dbReference type="PANTHER" id="PTHR24050">
    <property type="entry name" value="PA14 DOMAIN-CONTAINING PROTEIN"/>
    <property type="match status" value="1"/>
</dbReference>
<dbReference type="SMART" id="SM00179">
    <property type="entry name" value="EGF_CA"/>
    <property type="match status" value="5"/>
</dbReference>
<keyword evidence="5" id="KW-0272">Extracellular matrix</keyword>
<dbReference type="Proteomes" id="UP000515163">
    <property type="component" value="Unplaced"/>
</dbReference>
<evidence type="ECO:0000256" key="11">
    <source>
        <dbReference type="ARBA" id="ARBA00023180"/>
    </source>
</evidence>
<dbReference type="Pfam" id="PF14670">
    <property type="entry name" value="FXa_inhibition"/>
    <property type="match status" value="1"/>
</dbReference>
<comment type="similarity">
    <text evidence="3">Belongs to the fibulin family.</text>
</comment>
<accession>A0A6P8JBZ7</accession>
<feature type="region of interest" description="Disordered" evidence="13">
    <location>
        <begin position="630"/>
        <end position="652"/>
    </location>
</feature>